<dbReference type="InterPro" id="IPR012877">
    <property type="entry name" value="Dhs-27"/>
</dbReference>
<evidence type="ECO:0008006" key="3">
    <source>
        <dbReference type="Google" id="ProtNLM"/>
    </source>
</evidence>
<organism evidence="1 2">
    <name type="scientific">Pristionchus entomophagus</name>
    <dbReference type="NCBI Taxonomy" id="358040"/>
    <lineage>
        <taxon>Eukaryota</taxon>
        <taxon>Metazoa</taxon>
        <taxon>Ecdysozoa</taxon>
        <taxon>Nematoda</taxon>
        <taxon>Chromadorea</taxon>
        <taxon>Rhabditida</taxon>
        <taxon>Rhabditina</taxon>
        <taxon>Diplogasteromorpha</taxon>
        <taxon>Diplogasteroidea</taxon>
        <taxon>Neodiplogasteridae</taxon>
        <taxon>Pristionchus</taxon>
    </lineage>
</organism>
<dbReference type="PANTHER" id="PTHR23020:SF8">
    <property type="entry name" value="CHK KINASE-LIKE DOMAIN-CONTAINING PROTEIN"/>
    <property type="match status" value="1"/>
</dbReference>
<dbReference type="InterPro" id="IPR052961">
    <property type="entry name" value="Oxido-Kinase-like_Enzymes"/>
</dbReference>
<dbReference type="SUPFAM" id="SSF56112">
    <property type="entry name" value="Protein kinase-like (PK-like)"/>
    <property type="match status" value="1"/>
</dbReference>
<dbReference type="AlphaFoldDB" id="A0AAV5TUX6"/>
<dbReference type="EMBL" id="BTSX01000005">
    <property type="protein sequence ID" value="GMS98206.1"/>
    <property type="molecule type" value="Genomic_DNA"/>
</dbReference>
<sequence length="333" mass="37275">MSLHEKLDGLLETQVTWEDLEMQLRSALNTEATFGTTKSVIDIGEGNGFASRCGLVSCDWKGAEKSENLPSRLVIKIPSALPMRQMNMIQGDDAVWDAMDKKLRELHNIEIAAYEFLEEFDGLMIPKMYYGIPFPPEDKLIGRMCLEFVDNSRVMNFHEAHTVELLKQIARALGKIQGSSLMKEAAAPELHTSHYADFAKAVSLDCAHFGVGVQDLLRISLFALSAKDRRESAPMLVEEMYNSMVANLDGEEPPYSLDKLQSIYGILFPHSACYFAGGAIVIMHKQANNDKLSIEEKEKRKAVQLDKVIGALGDILVYHGKNNAFVKDLQFRD</sequence>
<protein>
    <recommendedName>
        <fullName evidence="3">Phosphotransferase</fullName>
    </recommendedName>
</protein>
<evidence type="ECO:0000313" key="2">
    <source>
        <dbReference type="Proteomes" id="UP001432027"/>
    </source>
</evidence>
<proteinExistence type="predicted"/>
<accession>A0AAV5TUX6</accession>
<feature type="non-terminal residue" evidence="1">
    <location>
        <position position="333"/>
    </location>
</feature>
<evidence type="ECO:0000313" key="1">
    <source>
        <dbReference type="EMBL" id="GMS98206.1"/>
    </source>
</evidence>
<dbReference type="Proteomes" id="UP001432027">
    <property type="component" value="Unassembled WGS sequence"/>
</dbReference>
<name>A0AAV5TUX6_9BILA</name>
<comment type="caution">
    <text evidence="1">The sequence shown here is derived from an EMBL/GenBank/DDBJ whole genome shotgun (WGS) entry which is preliminary data.</text>
</comment>
<gene>
    <name evidence="1" type="ORF">PENTCL1PPCAC_20381</name>
</gene>
<dbReference type="InterPro" id="IPR011009">
    <property type="entry name" value="Kinase-like_dom_sf"/>
</dbReference>
<keyword evidence="2" id="KW-1185">Reference proteome</keyword>
<reference evidence="1" key="1">
    <citation type="submission" date="2023-10" db="EMBL/GenBank/DDBJ databases">
        <title>Genome assembly of Pristionchus species.</title>
        <authorList>
            <person name="Yoshida K."/>
            <person name="Sommer R.J."/>
        </authorList>
    </citation>
    <scope>NUCLEOTIDE SEQUENCE</scope>
    <source>
        <strain evidence="1">RS0144</strain>
    </source>
</reference>
<dbReference type="PANTHER" id="PTHR23020">
    <property type="entry name" value="UNCHARACTERIZED NUCLEAR HORMONE RECEPTOR-RELATED"/>
    <property type="match status" value="1"/>
</dbReference>
<dbReference type="Pfam" id="PF07914">
    <property type="entry name" value="DUF1679"/>
    <property type="match status" value="2"/>
</dbReference>